<keyword evidence="3" id="KW-1185">Reference proteome</keyword>
<dbReference type="PANTHER" id="PTHR39336">
    <property type="entry name" value="PYRIDOXAMINE PHOSPHATE OXIDASE FAMILY PROTEIN (AFU_ORTHOLOGUE AFUA_6G11440)"/>
    <property type="match status" value="1"/>
</dbReference>
<dbReference type="AlphaFoldDB" id="A0A0S2TFV5"/>
<feature type="domain" description="Pyridoxamine 5'-phosphate oxidase N-terminal" evidence="1">
    <location>
        <begin position="10"/>
        <end position="131"/>
    </location>
</feature>
<reference evidence="2" key="1">
    <citation type="submission" date="2015-10" db="EMBL/GenBank/DDBJ databases">
        <title>Description of Candidatus Tenderia electrophaga gen. nov, sp. nov., an Uncultivated Electroautotroph from a Biocathode Enrichment.</title>
        <authorList>
            <person name="Eddie B.J."/>
            <person name="Malanoski A.P."/>
            <person name="Wang Z."/>
            <person name="Hall R.J."/>
            <person name="Oh S.D."/>
            <person name="Heiner C."/>
            <person name="Lin B."/>
            <person name="Strycharz-Glaven S.M."/>
        </authorList>
    </citation>
    <scope>NUCLEOTIDE SEQUENCE [LARGE SCALE GENOMIC DNA]</scope>
    <source>
        <strain evidence="2">NRL1</strain>
    </source>
</reference>
<evidence type="ECO:0000313" key="2">
    <source>
        <dbReference type="EMBL" id="ALP54025.1"/>
    </source>
</evidence>
<dbReference type="SUPFAM" id="SSF50475">
    <property type="entry name" value="FMN-binding split barrel"/>
    <property type="match status" value="1"/>
</dbReference>
<dbReference type="Pfam" id="PF01243">
    <property type="entry name" value="PNPOx_N"/>
    <property type="match status" value="1"/>
</dbReference>
<evidence type="ECO:0000259" key="1">
    <source>
        <dbReference type="Pfam" id="PF01243"/>
    </source>
</evidence>
<proteinExistence type="predicted"/>
<protein>
    <submittedName>
        <fullName evidence="2">Pyridoxamine 5'-phosphate oxidase</fullName>
    </submittedName>
</protein>
<dbReference type="EMBL" id="CP013099">
    <property type="protein sequence ID" value="ALP54025.1"/>
    <property type="molecule type" value="Genomic_DNA"/>
</dbReference>
<dbReference type="PANTHER" id="PTHR39336:SF1">
    <property type="entry name" value="PYRIDOXAMINE PHOSPHATE OXIDASE FAMILY PROTEIN (AFU_ORTHOLOGUE AFUA_6G11440)"/>
    <property type="match status" value="1"/>
</dbReference>
<sequence length="183" mass="20852">MGKRYQALETAHIDFIRRQHIFFVATAAWEGTVNLSPKGLDSLRVLNKNRIIWLNVTGSGNETSAHVQQNPRMTIMFCAVEDKPLILRAYGQARVIHPKDSDWSLLYPRFNPLPGARQIFDLDIEMVQTSCGMGVPLFDFVGQREELIEWGEHKGEDGIKEYWRDKNQASLDGLPTNIVKKGL</sequence>
<name>A0A0S2TFV5_9GAMM</name>
<dbReference type="Proteomes" id="UP000055136">
    <property type="component" value="Chromosome"/>
</dbReference>
<accession>A0A0S2TFV5</accession>
<evidence type="ECO:0000313" key="3">
    <source>
        <dbReference type="Proteomes" id="UP000055136"/>
    </source>
</evidence>
<dbReference type="InterPro" id="IPR011576">
    <property type="entry name" value="Pyridox_Oxase_N"/>
</dbReference>
<dbReference type="Gene3D" id="2.30.110.10">
    <property type="entry name" value="Electron Transport, Fmn-binding Protein, Chain A"/>
    <property type="match status" value="1"/>
</dbReference>
<organism evidence="2 3">
    <name type="scientific">Candidatus Tenderia electrophaga</name>
    <dbReference type="NCBI Taxonomy" id="1748243"/>
    <lineage>
        <taxon>Bacteria</taxon>
        <taxon>Pseudomonadati</taxon>
        <taxon>Pseudomonadota</taxon>
        <taxon>Gammaproteobacteria</taxon>
        <taxon>Candidatus Tenderiales</taxon>
        <taxon>Candidatus Tenderiaceae</taxon>
        <taxon>Candidatus Tenderia</taxon>
    </lineage>
</organism>
<dbReference type="InterPro" id="IPR012349">
    <property type="entry name" value="Split_barrel_FMN-bd"/>
</dbReference>
<gene>
    <name evidence="2" type="ORF">Tel_13280</name>
</gene>
<dbReference type="KEGG" id="tee:Tel_13280"/>